<organism evidence="1 2">
    <name type="scientific">Candidatus Aphodenecus pullistercoris</name>
    <dbReference type="NCBI Taxonomy" id="2840669"/>
    <lineage>
        <taxon>Bacteria</taxon>
        <taxon>Pseudomonadati</taxon>
        <taxon>Spirochaetota</taxon>
        <taxon>Spirochaetia</taxon>
        <taxon>Spirochaetales</taxon>
        <taxon>Candidatus Aphodenecus</taxon>
    </lineage>
</organism>
<evidence type="ECO:0000313" key="1">
    <source>
        <dbReference type="EMBL" id="MBO8443118.1"/>
    </source>
</evidence>
<proteinExistence type="predicted"/>
<gene>
    <name evidence="1" type="ORF">IAC42_05100</name>
</gene>
<comment type="caution">
    <text evidence="1">The sequence shown here is derived from an EMBL/GenBank/DDBJ whole genome shotgun (WGS) entry which is preliminary data.</text>
</comment>
<reference evidence="1" key="2">
    <citation type="journal article" date="2021" name="PeerJ">
        <title>Extensive microbial diversity within the chicken gut microbiome revealed by metagenomics and culture.</title>
        <authorList>
            <person name="Gilroy R."/>
            <person name="Ravi A."/>
            <person name="Getino M."/>
            <person name="Pursley I."/>
            <person name="Horton D.L."/>
            <person name="Alikhan N.F."/>
            <person name="Baker D."/>
            <person name="Gharbi K."/>
            <person name="Hall N."/>
            <person name="Watson M."/>
            <person name="Adriaenssens E.M."/>
            <person name="Foster-Nyarko E."/>
            <person name="Jarju S."/>
            <person name="Secka A."/>
            <person name="Antonio M."/>
            <person name="Oren A."/>
            <person name="Chaudhuri R.R."/>
            <person name="La Ragione R."/>
            <person name="Hildebrand F."/>
            <person name="Pallen M.J."/>
        </authorList>
    </citation>
    <scope>NUCLEOTIDE SEQUENCE</scope>
    <source>
        <strain evidence="1">11167</strain>
    </source>
</reference>
<dbReference type="Proteomes" id="UP000823633">
    <property type="component" value="Unassembled WGS sequence"/>
</dbReference>
<name>A0A9D9HAU8_9SPIR</name>
<dbReference type="AlphaFoldDB" id="A0A9D9HAU8"/>
<dbReference type="PANTHER" id="PTHR36454">
    <property type="entry name" value="LMO2823 PROTEIN"/>
    <property type="match status" value="1"/>
</dbReference>
<dbReference type="Pfam" id="PF06245">
    <property type="entry name" value="DUF1015"/>
    <property type="match status" value="1"/>
</dbReference>
<protein>
    <submittedName>
        <fullName evidence="1">DUF1015 domain-containing protein</fullName>
    </submittedName>
</protein>
<reference evidence="1" key="1">
    <citation type="submission" date="2020-10" db="EMBL/GenBank/DDBJ databases">
        <authorList>
            <person name="Gilroy R."/>
        </authorList>
    </citation>
    <scope>NUCLEOTIDE SEQUENCE</scope>
    <source>
        <strain evidence="1">11167</strain>
    </source>
</reference>
<accession>A0A9D9HAU8</accession>
<dbReference type="InterPro" id="IPR008323">
    <property type="entry name" value="UCP033563"/>
</dbReference>
<dbReference type="EMBL" id="JADIMU010000031">
    <property type="protein sequence ID" value="MBO8443118.1"/>
    <property type="molecule type" value="Genomic_DNA"/>
</dbReference>
<dbReference type="PANTHER" id="PTHR36454:SF1">
    <property type="entry name" value="DUF1015 DOMAIN-CONTAINING PROTEIN"/>
    <property type="match status" value="1"/>
</dbReference>
<evidence type="ECO:0000313" key="2">
    <source>
        <dbReference type="Proteomes" id="UP000823633"/>
    </source>
</evidence>
<sequence length="436" mass="48675">MEKDTRALFDALSLSPADILLPRDGIDIGKWAVVACDQFTSQKEYWQEADRIVGSSPSTLRLIYPECFLEDDDKEERIKAIDKAMEDYLASGVFEEFKDAFILVERTTESGSRYGLVGKLDLEAYSYEKDSRSLVRATEGTILSRIPPRKEIRRDAALELPHIMVLISDERRLVIEPLVARRPSFRVVYDSPLMLGGGHIKGYLIDREEDLRAIAQALGMLKAALDPANPLLYAMGDGNHSLATAKSLYEDLKKEVGDAALSSPARHALVEIENIFDPALNFEAIHRTFFNLPLDAFKEVLSLLCQSHELVEVSGLEEMRKAVEVKDGTLRFGIRTKDRCAVCKANDPSRSLSASLIQAVIDSLAAQGRGSVDYIHGADVAYRLGLEDGNIGIILPEISKDSFFESIVTDGAFPRKTFSIGHAEEKRYYLEARRIR</sequence>